<evidence type="ECO:0000313" key="3">
    <source>
        <dbReference type="Proteomes" id="UP001149822"/>
    </source>
</evidence>
<organism evidence="2 3">
    <name type="scientific">Paracoccus benzoatiresistens</name>
    <dbReference type="NCBI Taxonomy" id="2997341"/>
    <lineage>
        <taxon>Bacteria</taxon>
        <taxon>Pseudomonadati</taxon>
        <taxon>Pseudomonadota</taxon>
        <taxon>Alphaproteobacteria</taxon>
        <taxon>Rhodobacterales</taxon>
        <taxon>Paracoccaceae</taxon>
        <taxon>Paracoccus</taxon>
    </lineage>
</organism>
<keyword evidence="3" id="KW-1185">Reference proteome</keyword>
<dbReference type="EMBL" id="JAPTYD010000015">
    <property type="protein sequence ID" value="MCZ0962365.1"/>
    <property type="molecule type" value="Genomic_DNA"/>
</dbReference>
<sequence length="140" mass="15336">MEHQHVPGRQDKRQDSRTPILEWIAAAIGLLLTLAMLGFISWQAWRSTGEELPAIKVQVQRIVPAADGWVVEIAALNLSAATGAAVQIEGELKQGERVVATSQVTLDYVPGNSEQRGGLFFREDPRAHVLEVRALGYAKP</sequence>
<dbReference type="InterPro" id="IPR013417">
    <property type="entry name" value="CHP02588"/>
</dbReference>
<keyword evidence="1" id="KW-1133">Transmembrane helix</keyword>
<keyword evidence="1" id="KW-0472">Membrane</keyword>
<dbReference type="Proteomes" id="UP001149822">
    <property type="component" value="Unassembled WGS sequence"/>
</dbReference>
<evidence type="ECO:0000256" key="1">
    <source>
        <dbReference type="SAM" id="Phobius"/>
    </source>
</evidence>
<name>A0ABT4J5G5_9RHOB</name>
<accession>A0ABT4J5G5</accession>
<comment type="caution">
    <text evidence="2">The sequence shown here is derived from an EMBL/GenBank/DDBJ whole genome shotgun (WGS) entry which is preliminary data.</text>
</comment>
<keyword evidence="1" id="KW-0812">Transmembrane</keyword>
<feature type="transmembrane region" description="Helical" evidence="1">
    <location>
        <begin position="20"/>
        <end position="45"/>
    </location>
</feature>
<protein>
    <submittedName>
        <fullName evidence="2">TIGR02588 family protein</fullName>
    </submittedName>
</protein>
<reference evidence="2" key="1">
    <citation type="submission" date="2022-12" db="EMBL/GenBank/DDBJ databases">
        <title>Paracoccus sp. EF6 isolated from a lake water.</title>
        <authorList>
            <person name="Liu H."/>
        </authorList>
    </citation>
    <scope>NUCLEOTIDE SEQUENCE</scope>
    <source>
        <strain evidence="2">EF6</strain>
    </source>
</reference>
<dbReference type="NCBIfam" id="TIGR02588">
    <property type="entry name" value="TIGR02588 family protein"/>
    <property type="match status" value="1"/>
</dbReference>
<evidence type="ECO:0000313" key="2">
    <source>
        <dbReference type="EMBL" id="MCZ0962365.1"/>
    </source>
</evidence>
<proteinExistence type="predicted"/>
<gene>
    <name evidence="2" type="ORF">OU682_12115</name>
</gene>
<dbReference type="RefSeq" id="WP_268942384.1">
    <property type="nucleotide sequence ID" value="NZ_JAPTYD010000015.1"/>
</dbReference>